<feature type="compositionally biased region" description="Basic and acidic residues" evidence="1">
    <location>
        <begin position="157"/>
        <end position="171"/>
    </location>
</feature>
<reference evidence="3 4" key="1">
    <citation type="submission" date="2021-05" db="EMBL/GenBank/DDBJ databases">
        <authorList>
            <person name="Zahm M."/>
            <person name="Klopp C."/>
            <person name="Cabau C."/>
            <person name="Kuhl H."/>
            <person name="Suciu R."/>
            <person name="Ciorpac M."/>
            <person name="Holostenco D."/>
            <person name="Gessner J."/>
            <person name="Wuertz S."/>
            <person name="Hohne C."/>
            <person name="Stock M."/>
            <person name="Gislard M."/>
            <person name="Lluch J."/>
            <person name="Milhes M."/>
            <person name="Lampietro C."/>
            <person name="Lopez Roques C."/>
            <person name="Donnadieu C."/>
            <person name="Du K."/>
            <person name="Schartl M."/>
            <person name="Guiguen Y."/>
        </authorList>
    </citation>
    <scope>NUCLEOTIDE SEQUENCE [LARGE SCALE GENOMIC DNA]</scope>
    <source>
        <strain evidence="3">Hh-F2</strain>
        <tissue evidence="3">Blood</tissue>
    </source>
</reference>
<feature type="region of interest" description="Disordered" evidence="1">
    <location>
        <begin position="45"/>
        <end position="71"/>
    </location>
</feature>
<evidence type="ECO:0000313" key="4">
    <source>
        <dbReference type="Proteomes" id="UP001369086"/>
    </source>
</evidence>
<feature type="compositionally biased region" description="Polar residues" evidence="1">
    <location>
        <begin position="46"/>
        <end position="71"/>
    </location>
</feature>
<keyword evidence="2" id="KW-0812">Transmembrane</keyword>
<feature type="transmembrane region" description="Helical" evidence="2">
    <location>
        <begin position="82"/>
        <end position="104"/>
    </location>
</feature>
<name>A0ABR0YBH2_HUSHU</name>
<evidence type="ECO:0000313" key="3">
    <source>
        <dbReference type="EMBL" id="KAK6469992.1"/>
    </source>
</evidence>
<proteinExistence type="predicted"/>
<keyword evidence="2" id="KW-1133">Transmembrane helix</keyword>
<evidence type="ECO:0000256" key="2">
    <source>
        <dbReference type="SAM" id="Phobius"/>
    </source>
</evidence>
<dbReference type="EMBL" id="JAHFZB010000037">
    <property type="protein sequence ID" value="KAK6469992.1"/>
    <property type="molecule type" value="Genomic_DNA"/>
</dbReference>
<comment type="caution">
    <text evidence="3">The sequence shown here is derived from an EMBL/GenBank/DDBJ whole genome shotgun (WGS) entry which is preliminary data.</text>
</comment>
<feature type="region of interest" description="Disordered" evidence="1">
    <location>
        <begin position="129"/>
        <end position="186"/>
    </location>
</feature>
<organism evidence="3 4">
    <name type="scientific">Huso huso</name>
    <name type="common">Beluga</name>
    <name type="synonym">Acipenser huso</name>
    <dbReference type="NCBI Taxonomy" id="61971"/>
    <lineage>
        <taxon>Eukaryota</taxon>
        <taxon>Metazoa</taxon>
        <taxon>Chordata</taxon>
        <taxon>Craniata</taxon>
        <taxon>Vertebrata</taxon>
        <taxon>Euteleostomi</taxon>
        <taxon>Actinopterygii</taxon>
        <taxon>Chondrostei</taxon>
        <taxon>Acipenseriformes</taxon>
        <taxon>Acipenseridae</taxon>
        <taxon>Huso</taxon>
    </lineage>
</organism>
<keyword evidence="2" id="KW-0472">Membrane</keyword>
<dbReference type="Proteomes" id="UP001369086">
    <property type="component" value="Unassembled WGS sequence"/>
</dbReference>
<sequence length="186" mass="20851">MKEFKSSEREHTMKRPCAEIFLFILIMIPLIKCSKCSVDGADKNKTVTQKPQELNGTSSEGTARNSSETQTTVEDGISTLSFSVASMGTFILILTVLIGAFLSFKNKRSQGIEFIDKRQKNEALLQKVENDTSENQDTVQREPEEEEPELHYATLQDLEKKSAQPRTKDTELDVLYSSITPAPADQ</sequence>
<gene>
    <name evidence="3" type="ORF">HHUSO_G31576</name>
</gene>
<keyword evidence="4" id="KW-1185">Reference proteome</keyword>
<accession>A0ABR0YBH2</accession>
<protein>
    <submittedName>
        <fullName evidence="3">Uncharacterized protein</fullName>
    </submittedName>
</protein>
<evidence type="ECO:0000256" key="1">
    <source>
        <dbReference type="SAM" id="MobiDB-lite"/>
    </source>
</evidence>